<feature type="domain" description="RNA polymerase sigma factor 70 region 4 type 2" evidence="6">
    <location>
        <begin position="120"/>
        <end position="173"/>
    </location>
</feature>
<dbReference type="PANTHER" id="PTHR43133:SF51">
    <property type="entry name" value="RNA POLYMERASE SIGMA FACTOR"/>
    <property type="match status" value="1"/>
</dbReference>
<gene>
    <name evidence="7" type="ORF">J2S41_003392</name>
</gene>
<proteinExistence type="inferred from homology"/>
<dbReference type="InterPro" id="IPR036388">
    <property type="entry name" value="WH-like_DNA-bd_sf"/>
</dbReference>
<dbReference type="PANTHER" id="PTHR43133">
    <property type="entry name" value="RNA POLYMERASE ECF-TYPE SIGMA FACTO"/>
    <property type="match status" value="1"/>
</dbReference>
<dbReference type="RefSeq" id="WP_310368836.1">
    <property type="nucleotide sequence ID" value="NZ_JAVDYB010000001.1"/>
</dbReference>
<reference evidence="7" key="1">
    <citation type="submission" date="2023-07" db="EMBL/GenBank/DDBJ databases">
        <title>Sequencing the genomes of 1000 actinobacteria strains.</title>
        <authorList>
            <person name="Klenk H.-P."/>
        </authorList>
    </citation>
    <scope>NUCLEOTIDE SEQUENCE</scope>
    <source>
        <strain evidence="7">DSM 44707</strain>
    </source>
</reference>
<evidence type="ECO:0000256" key="3">
    <source>
        <dbReference type="ARBA" id="ARBA00023082"/>
    </source>
</evidence>
<keyword evidence="8" id="KW-1185">Reference proteome</keyword>
<dbReference type="InterPro" id="IPR013249">
    <property type="entry name" value="RNA_pol_sigma70_r4_t2"/>
</dbReference>
<dbReference type="InterPro" id="IPR013324">
    <property type="entry name" value="RNA_pol_sigma_r3/r4-like"/>
</dbReference>
<keyword evidence="2" id="KW-0805">Transcription regulation</keyword>
<dbReference type="InterPro" id="IPR039425">
    <property type="entry name" value="RNA_pol_sigma-70-like"/>
</dbReference>
<evidence type="ECO:0000256" key="4">
    <source>
        <dbReference type="ARBA" id="ARBA00023163"/>
    </source>
</evidence>
<dbReference type="GO" id="GO:0016987">
    <property type="term" value="F:sigma factor activity"/>
    <property type="evidence" value="ECO:0007669"/>
    <property type="project" value="UniProtKB-KW"/>
</dbReference>
<accession>A0AAE4CB91</accession>
<name>A0AAE4CB91_9ACTN</name>
<dbReference type="Pfam" id="PF04542">
    <property type="entry name" value="Sigma70_r2"/>
    <property type="match status" value="1"/>
</dbReference>
<evidence type="ECO:0000313" key="8">
    <source>
        <dbReference type="Proteomes" id="UP001183643"/>
    </source>
</evidence>
<dbReference type="GO" id="GO:0003677">
    <property type="term" value="F:DNA binding"/>
    <property type="evidence" value="ECO:0007669"/>
    <property type="project" value="InterPro"/>
</dbReference>
<evidence type="ECO:0000259" key="6">
    <source>
        <dbReference type="Pfam" id="PF08281"/>
    </source>
</evidence>
<dbReference type="Pfam" id="PF08281">
    <property type="entry name" value="Sigma70_r4_2"/>
    <property type="match status" value="1"/>
</dbReference>
<comment type="caution">
    <text evidence="7">The sequence shown here is derived from an EMBL/GenBank/DDBJ whole genome shotgun (WGS) entry which is preliminary data.</text>
</comment>
<sequence length="304" mass="32951">MLAHPAEAGTELALLAQRGDAGALGELLARHRAGMMAVALSVLPRGDEAEDAVQDAALIALARIGELRDPAAAGPWLRAIVRNCCRMRLRARTALPVELLEAASGSGDQDSLLEGRALRDWVAHAIGELSLPLRTVTLLRYFSPVTAYEDIAALCGVPSGTVRRRLHEARRLLAGKLTAARDGYADGAADMSRHWAEARHAAAAGNEGTFEAYLRDSWHPEVTGAWSTGRRTRGIPPLGEVMDRNVSAGMRPHVAGVSATRELTLWEIEVRSDEDTERTCSAYAYWLLSSQRGRVRDLRVFFAG</sequence>
<dbReference type="InterPro" id="IPR007627">
    <property type="entry name" value="RNA_pol_sigma70_r2"/>
</dbReference>
<dbReference type="AlphaFoldDB" id="A0AAE4CB91"/>
<protein>
    <submittedName>
        <fullName evidence="7">RNA polymerase sigma-70 factor (ECF subfamily)</fullName>
    </submittedName>
</protein>
<evidence type="ECO:0000256" key="2">
    <source>
        <dbReference type="ARBA" id="ARBA00023015"/>
    </source>
</evidence>
<organism evidence="7 8">
    <name type="scientific">Catenuloplanes atrovinosus</name>
    <dbReference type="NCBI Taxonomy" id="137266"/>
    <lineage>
        <taxon>Bacteria</taxon>
        <taxon>Bacillati</taxon>
        <taxon>Actinomycetota</taxon>
        <taxon>Actinomycetes</taxon>
        <taxon>Micromonosporales</taxon>
        <taxon>Micromonosporaceae</taxon>
        <taxon>Catenuloplanes</taxon>
    </lineage>
</organism>
<dbReference type="InterPro" id="IPR014284">
    <property type="entry name" value="RNA_pol_sigma-70_dom"/>
</dbReference>
<feature type="domain" description="RNA polymerase sigma-70 region 2" evidence="5">
    <location>
        <begin position="28"/>
        <end position="93"/>
    </location>
</feature>
<dbReference type="SUPFAM" id="SSF88659">
    <property type="entry name" value="Sigma3 and sigma4 domains of RNA polymerase sigma factors"/>
    <property type="match status" value="1"/>
</dbReference>
<dbReference type="EMBL" id="JAVDYB010000001">
    <property type="protein sequence ID" value="MDR7276614.1"/>
    <property type="molecule type" value="Genomic_DNA"/>
</dbReference>
<comment type="similarity">
    <text evidence="1">Belongs to the sigma-70 factor family. ECF subfamily.</text>
</comment>
<keyword evidence="3" id="KW-0731">Sigma factor</keyword>
<keyword evidence="4" id="KW-0804">Transcription</keyword>
<dbReference type="Gene3D" id="1.10.1740.10">
    <property type="match status" value="1"/>
</dbReference>
<dbReference type="NCBIfam" id="TIGR02937">
    <property type="entry name" value="sigma70-ECF"/>
    <property type="match status" value="1"/>
</dbReference>
<dbReference type="InterPro" id="IPR013325">
    <property type="entry name" value="RNA_pol_sigma_r2"/>
</dbReference>
<evidence type="ECO:0000256" key="1">
    <source>
        <dbReference type="ARBA" id="ARBA00010641"/>
    </source>
</evidence>
<dbReference type="GO" id="GO:0006352">
    <property type="term" value="P:DNA-templated transcription initiation"/>
    <property type="evidence" value="ECO:0007669"/>
    <property type="project" value="InterPro"/>
</dbReference>
<dbReference type="CDD" id="cd06171">
    <property type="entry name" value="Sigma70_r4"/>
    <property type="match status" value="1"/>
</dbReference>
<dbReference type="Proteomes" id="UP001183643">
    <property type="component" value="Unassembled WGS sequence"/>
</dbReference>
<dbReference type="SUPFAM" id="SSF88946">
    <property type="entry name" value="Sigma2 domain of RNA polymerase sigma factors"/>
    <property type="match status" value="1"/>
</dbReference>
<evidence type="ECO:0000259" key="5">
    <source>
        <dbReference type="Pfam" id="PF04542"/>
    </source>
</evidence>
<evidence type="ECO:0000313" key="7">
    <source>
        <dbReference type="EMBL" id="MDR7276614.1"/>
    </source>
</evidence>
<dbReference type="Gene3D" id="1.10.10.10">
    <property type="entry name" value="Winged helix-like DNA-binding domain superfamily/Winged helix DNA-binding domain"/>
    <property type="match status" value="1"/>
</dbReference>